<reference evidence="11 12" key="1">
    <citation type="journal article" date="2015" name="Nature">
        <title>rRNA introns, odd ribosomes, and small enigmatic genomes across a large radiation of phyla.</title>
        <authorList>
            <person name="Brown C.T."/>
            <person name="Hug L.A."/>
            <person name="Thomas B.C."/>
            <person name="Sharon I."/>
            <person name="Castelle C.J."/>
            <person name="Singh A."/>
            <person name="Wilkins M.J."/>
            <person name="Williams K.H."/>
            <person name="Banfield J.F."/>
        </authorList>
    </citation>
    <scope>NUCLEOTIDE SEQUENCE [LARGE SCALE GENOMIC DNA]</scope>
</reference>
<dbReference type="InterPro" id="IPR011257">
    <property type="entry name" value="DNA_glycosylase"/>
</dbReference>
<evidence type="ECO:0000256" key="9">
    <source>
        <dbReference type="ARBA" id="ARBA00023295"/>
    </source>
</evidence>
<evidence type="ECO:0000313" key="12">
    <source>
        <dbReference type="Proteomes" id="UP000034120"/>
    </source>
</evidence>
<dbReference type="GO" id="GO:0034039">
    <property type="term" value="F:8-oxo-7,8-dihydroguanine DNA N-glycosylase activity"/>
    <property type="evidence" value="ECO:0007669"/>
    <property type="project" value="TreeGrafter"/>
</dbReference>
<evidence type="ECO:0000256" key="8">
    <source>
        <dbReference type="ARBA" id="ARBA00023204"/>
    </source>
</evidence>
<evidence type="ECO:0000256" key="2">
    <source>
        <dbReference type="ARBA" id="ARBA00008343"/>
    </source>
</evidence>
<evidence type="ECO:0000256" key="7">
    <source>
        <dbReference type="ARBA" id="ARBA00023014"/>
    </source>
</evidence>
<name>A0A0G1WEQ6_9BACT</name>
<evidence type="ECO:0000259" key="10">
    <source>
        <dbReference type="Pfam" id="PF00730"/>
    </source>
</evidence>
<evidence type="ECO:0000256" key="1">
    <source>
        <dbReference type="ARBA" id="ARBA00001966"/>
    </source>
</evidence>
<keyword evidence="7" id="KW-0411">Iron-sulfur</keyword>
<dbReference type="Gene3D" id="1.10.340.30">
    <property type="entry name" value="Hypothetical protein, domain 2"/>
    <property type="match status" value="1"/>
</dbReference>
<dbReference type="InterPro" id="IPR003265">
    <property type="entry name" value="HhH-GPD_domain"/>
</dbReference>
<gene>
    <name evidence="11" type="ORF">UY57_C0020G0015</name>
</gene>
<dbReference type="GO" id="GO:0006298">
    <property type="term" value="P:mismatch repair"/>
    <property type="evidence" value="ECO:0007669"/>
    <property type="project" value="TreeGrafter"/>
</dbReference>
<protein>
    <submittedName>
        <fullName evidence="11">HhH-GPD family protein</fullName>
    </submittedName>
</protein>
<comment type="cofactor">
    <cofactor evidence="1">
        <name>[4Fe-4S] cluster</name>
        <dbReference type="ChEBI" id="CHEBI:49883"/>
    </cofactor>
</comment>
<sequence>MPWRRTKDPYRILVSEVMLQQTQVSRVSKKYREFLNAYPAVRTLAKAPLADVLRVWSGLGYNRRAKFLYDAAKK</sequence>
<keyword evidence="8" id="KW-0234">DNA repair</keyword>
<dbReference type="InterPro" id="IPR044298">
    <property type="entry name" value="MIG/MutY"/>
</dbReference>
<dbReference type="PANTHER" id="PTHR42944:SF1">
    <property type="entry name" value="ADENINE DNA GLYCOSYLASE"/>
    <property type="match status" value="1"/>
</dbReference>
<evidence type="ECO:0000256" key="6">
    <source>
        <dbReference type="ARBA" id="ARBA00023004"/>
    </source>
</evidence>
<evidence type="ECO:0000256" key="5">
    <source>
        <dbReference type="ARBA" id="ARBA00022801"/>
    </source>
</evidence>
<accession>A0A0G1WEQ6</accession>
<feature type="domain" description="HhH-GPD" evidence="10">
    <location>
        <begin position="14"/>
        <end position="74"/>
    </location>
</feature>
<dbReference type="GO" id="GO:0035485">
    <property type="term" value="F:adenine/guanine mispair binding"/>
    <property type="evidence" value="ECO:0007669"/>
    <property type="project" value="TreeGrafter"/>
</dbReference>
<dbReference type="GO" id="GO:0032357">
    <property type="term" value="F:oxidized purine DNA binding"/>
    <property type="evidence" value="ECO:0007669"/>
    <property type="project" value="TreeGrafter"/>
</dbReference>
<dbReference type="Pfam" id="PF00730">
    <property type="entry name" value="HhH-GPD"/>
    <property type="match status" value="1"/>
</dbReference>
<keyword evidence="9" id="KW-0326">Glycosidase</keyword>
<dbReference type="Proteomes" id="UP000034120">
    <property type="component" value="Unassembled WGS sequence"/>
</dbReference>
<dbReference type="GO" id="GO:0046872">
    <property type="term" value="F:metal ion binding"/>
    <property type="evidence" value="ECO:0007669"/>
    <property type="project" value="UniProtKB-KW"/>
</dbReference>
<dbReference type="GO" id="GO:0006284">
    <property type="term" value="P:base-excision repair"/>
    <property type="evidence" value="ECO:0007669"/>
    <property type="project" value="InterPro"/>
</dbReference>
<keyword evidence="5" id="KW-0378">Hydrolase</keyword>
<evidence type="ECO:0000313" key="11">
    <source>
        <dbReference type="EMBL" id="KKW17276.1"/>
    </source>
</evidence>
<organism evidence="11 12">
    <name type="scientific">Candidatus Kaiserbacteria bacterium GW2011_GWB1_50_17</name>
    <dbReference type="NCBI Taxonomy" id="1618673"/>
    <lineage>
        <taxon>Bacteria</taxon>
        <taxon>Candidatus Kaiseribacteriota</taxon>
    </lineage>
</organism>
<dbReference type="EMBL" id="LCQM01000020">
    <property type="protein sequence ID" value="KKW17276.1"/>
    <property type="molecule type" value="Genomic_DNA"/>
</dbReference>
<dbReference type="GO" id="GO:0051536">
    <property type="term" value="F:iron-sulfur cluster binding"/>
    <property type="evidence" value="ECO:0007669"/>
    <property type="project" value="UniProtKB-KW"/>
</dbReference>
<comment type="similarity">
    <text evidence="2">Belongs to the Nth/MutY family.</text>
</comment>
<dbReference type="SUPFAM" id="SSF48150">
    <property type="entry name" value="DNA-glycosylase"/>
    <property type="match status" value="1"/>
</dbReference>
<dbReference type="AlphaFoldDB" id="A0A0G1WEQ6"/>
<keyword evidence="4" id="KW-0227">DNA damage</keyword>
<evidence type="ECO:0000256" key="3">
    <source>
        <dbReference type="ARBA" id="ARBA00022723"/>
    </source>
</evidence>
<keyword evidence="6" id="KW-0408">Iron</keyword>
<dbReference type="PATRIC" id="fig|1618673.3.peg.328"/>
<dbReference type="GO" id="GO:0000701">
    <property type="term" value="F:purine-specific mismatch base pair DNA N-glycosylase activity"/>
    <property type="evidence" value="ECO:0007669"/>
    <property type="project" value="TreeGrafter"/>
</dbReference>
<dbReference type="CDD" id="cd00056">
    <property type="entry name" value="ENDO3c"/>
    <property type="match status" value="1"/>
</dbReference>
<proteinExistence type="inferred from homology"/>
<comment type="caution">
    <text evidence="11">The sequence shown here is derived from an EMBL/GenBank/DDBJ whole genome shotgun (WGS) entry which is preliminary data.</text>
</comment>
<dbReference type="PANTHER" id="PTHR42944">
    <property type="entry name" value="ADENINE DNA GLYCOSYLASE"/>
    <property type="match status" value="1"/>
</dbReference>
<evidence type="ECO:0000256" key="4">
    <source>
        <dbReference type="ARBA" id="ARBA00022763"/>
    </source>
</evidence>
<keyword evidence="3" id="KW-0479">Metal-binding</keyword>